<organism evidence="7 8">
    <name type="scientific">Rhodonia placenta</name>
    <dbReference type="NCBI Taxonomy" id="104341"/>
    <lineage>
        <taxon>Eukaryota</taxon>
        <taxon>Fungi</taxon>
        <taxon>Dikarya</taxon>
        <taxon>Basidiomycota</taxon>
        <taxon>Agaricomycotina</taxon>
        <taxon>Agaricomycetes</taxon>
        <taxon>Polyporales</taxon>
        <taxon>Adustoporiaceae</taxon>
        <taxon>Rhodonia</taxon>
    </lineage>
</organism>
<dbReference type="PROSITE" id="PS51360">
    <property type="entry name" value="PLUS3"/>
    <property type="match status" value="1"/>
</dbReference>
<feature type="domain" description="Plus3" evidence="6">
    <location>
        <begin position="215"/>
        <end position="347"/>
    </location>
</feature>
<dbReference type="GO" id="GO:0016593">
    <property type="term" value="C:Cdc73/Paf1 complex"/>
    <property type="evidence" value="ECO:0007669"/>
    <property type="project" value="TreeGrafter"/>
</dbReference>
<evidence type="ECO:0000256" key="4">
    <source>
        <dbReference type="ARBA" id="ARBA00023242"/>
    </source>
</evidence>
<keyword evidence="2" id="KW-0805">Transcription regulation</keyword>
<evidence type="ECO:0000256" key="3">
    <source>
        <dbReference type="ARBA" id="ARBA00023163"/>
    </source>
</evidence>
<feature type="compositionally biased region" description="Acidic residues" evidence="5">
    <location>
        <begin position="42"/>
        <end position="59"/>
    </location>
</feature>
<comment type="subcellular location">
    <subcellularLocation>
        <location evidence="1">Nucleus</location>
    </subcellularLocation>
</comment>
<dbReference type="Pfam" id="PF03126">
    <property type="entry name" value="Plus-3"/>
    <property type="match status" value="1"/>
</dbReference>
<evidence type="ECO:0000256" key="5">
    <source>
        <dbReference type="SAM" id="MobiDB-lite"/>
    </source>
</evidence>
<name>A0A8H7NWQ6_9APHY</name>
<gene>
    <name evidence="7" type="ORF">IEO21_08179</name>
</gene>
<comment type="caution">
    <text evidence="7">The sequence shown here is derived from an EMBL/GenBank/DDBJ whole genome shotgun (WGS) entry which is preliminary data.</text>
</comment>
<dbReference type="GO" id="GO:0003677">
    <property type="term" value="F:DNA binding"/>
    <property type="evidence" value="ECO:0007669"/>
    <property type="project" value="InterPro"/>
</dbReference>
<dbReference type="SUPFAM" id="SSF159042">
    <property type="entry name" value="Plus3-like"/>
    <property type="match status" value="1"/>
</dbReference>
<keyword evidence="4" id="KW-0539">Nucleus</keyword>
<evidence type="ECO:0000256" key="1">
    <source>
        <dbReference type="ARBA" id="ARBA00004123"/>
    </source>
</evidence>
<evidence type="ECO:0000256" key="2">
    <source>
        <dbReference type="ARBA" id="ARBA00023015"/>
    </source>
</evidence>
<dbReference type="GO" id="GO:1990269">
    <property type="term" value="F:RNA polymerase II C-terminal domain phosphoserine binding"/>
    <property type="evidence" value="ECO:0007669"/>
    <property type="project" value="TreeGrafter"/>
</dbReference>
<feature type="compositionally biased region" description="Basic and acidic residues" evidence="5">
    <location>
        <begin position="134"/>
        <end position="156"/>
    </location>
</feature>
<dbReference type="SMART" id="SM00719">
    <property type="entry name" value="Plus3"/>
    <property type="match status" value="1"/>
</dbReference>
<dbReference type="Proteomes" id="UP000639403">
    <property type="component" value="Unassembled WGS sequence"/>
</dbReference>
<protein>
    <recommendedName>
        <fullName evidence="6">Plus3 domain-containing protein</fullName>
    </recommendedName>
</protein>
<evidence type="ECO:0000259" key="6">
    <source>
        <dbReference type="PROSITE" id="PS51360"/>
    </source>
</evidence>
<dbReference type="InterPro" id="IPR004343">
    <property type="entry name" value="Plus-3_dom"/>
</dbReference>
<feature type="region of interest" description="Disordered" evidence="5">
    <location>
        <begin position="1"/>
        <end position="70"/>
    </location>
</feature>
<dbReference type="EMBL" id="JADOXO010000271">
    <property type="protein sequence ID" value="KAF9807538.1"/>
    <property type="molecule type" value="Genomic_DNA"/>
</dbReference>
<feature type="compositionally biased region" description="Basic and acidic residues" evidence="5">
    <location>
        <begin position="188"/>
        <end position="210"/>
    </location>
</feature>
<feature type="compositionally biased region" description="Acidic residues" evidence="5">
    <location>
        <begin position="175"/>
        <end position="184"/>
    </location>
</feature>
<dbReference type="PANTHER" id="PTHR13115">
    <property type="entry name" value="RNA POLYMERASE-ASSOCIATED PROTEIN RTF1 HOMOLOG"/>
    <property type="match status" value="1"/>
</dbReference>
<dbReference type="Gene3D" id="3.90.70.200">
    <property type="entry name" value="Plus-3 domain"/>
    <property type="match status" value="1"/>
</dbReference>
<dbReference type="AlphaFoldDB" id="A0A8H7NWQ6"/>
<dbReference type="InterPro" id="IPR036128">
    <property type="entry name" value="Plus3-like_sf"/>
</dbReference>
<proteinExistence type="predicted"/>
<dbReference type="PANTHER" id="PTHR13115:SF8">
    <property type="entry name" value="RNA POLYMERASE-ASSOCIATED PROTEIN RTF1 HOMOLOG"/>
    <property type="match status" value="1"/>
</dbReference>
<feature type="region of interest" description="Disordered" evidence="5">
    <location>
        <begin position="450"/>
        <end position="541"/>
    </location>
</feature>
<evidence type="ECO:0000313" key="8">
    <source>
        <dbReference type="Proteomes" id="UP000639403"/>
    </source>
</evidence>
<feature type="region of interest" description="Disordered" evidence="5">
    <location>
        <begin position="100"/>
        <end position="216"/>
    </location>
</feature>
<feature type="compositionally biased region" description="Acidic residues" evidence="5">
    <location>
        <begin position="1"/>
        <end position="13"/>
    </location>
</feature>
<reference evidence="7" key="2">
    <citation type="journal article" name="Front. Microbiol.">
        <title>Degradative Capacity of Two Strains of Rhodonia placenta: From Phenotype to Genotype.</title>
        <authorList>
            <person name="Kolle M."/>
            <person name="Horta M.A.C."/>
            <person name="Nowrousian M."/>
            <person name="Ohm R.A."/>
            <person name="Benz J.P."/>
            <person name="Pilgard A."/>
        </authorList>
    </citation>
    <scope>NUCLEOTIDE SEQUENCE</scope>
    <source>
        <strain evidence="7">FPRL280</strain>
    </source>
</reference>
<sequence length="541" mass="61474">MSDSEGDIDDELLELAGATERKRKKRQAEGSKSSKRRKASSDDEDSDAEQPESEEEDAEANPYPLEGKYVDELDRQRLLELPEIEREDILAERQEEMQRIQDKRNLDQMLKAQSGRGDDTVSKAAKRQHAQRGATKEKTRKLDELKAKRRAKDEKKRTRGSSPKREMSSSPVDMEMSDEEEEDGQISKYEEQEEKERKLYDRYDKPKTDKDPDEPATLEALERCRVSRDMIARYCMAPWFEEFLKGAWVRFLIGNEEDGQAVYRICEVTGIGQAPRPYKLNDKLYNKDFHLKHGQSLKNFLMDKVSNSPFISKEFDRLTRTCELERVKLPSRLQLEKKAAQLEKFIKTPMTESDIAAMLLARKNMMGSLSKTQQTSTSITMERSRLVSQRTLATRRQDWAEVKLIDEKLAELAATAPVRVSNETRQDILAKVNERNRKANLEAVRKAEMAEAERKRRERKLLAAGGGTPRSSTPADPAARLKANLLSSRPGTPGTPFLQADTSTPRSISPLPPDGSPKAPESGGSFEASVMQSVEIDLGDF</sequence>
<accession>A0A8H7NWQ6</accession>
<reference evidence="7" key="1">
    <citation type="submission" date="2020-11" db="EMBL/GenBank/DDBJ databases">
        <authorList>
            <person name="Koelle M."/>
            <person name="Horta M.A.C."/>
            <person name="Nowrousian M."/>
            <person name="Ohm R.A."/>
            <person name="Benz P."/>
            <person name="Pilgard A."/>
        </authorList>
    </citation>
    <scope>NUCLEOTIDE SEQUENCE</scope>
    <source>
        <strain evidence="7">FPRL280</strain>
    </source>
</reference>
<keyword evidence="3" id="KW-0804">Transcription</keyword>
<evidence type="ECO:0000313" key="7">
    <source>
        <dbReference type="EMBL" id="KAF9807538.1"/>
    </source>
</evidence>